<keyword evidence="1" id="KW-0732">Signal</keyword>
<protein>
    <submittedName>
        <fullName evidence="2 4">Uncharacterized protein</fullName>
    </submittedName>
</protein>
<organism evidence="4">
    <name type="scientific">Anisakis simplex</name>
    <name type="common">Herring worm</name>
    <dbReference type="NCBI Taxonomy" id="6269"/>
    <lineage>
        <taxon>Eukaryota</taxon>
        <taxon>Metazoa</taxon>
        <taxon>Ecdysozoa</taxon>
        <taxon>Nematoda</taxon>
        <taxon>Chromadorea</taxon>
        <taxon>Rhabditida</taxon>
        <taxon>Spirurina</taxon>
        <taxon>Ascaridomorpha</taxon>
        <taxon>Ascaridoidea</taxon>
        <taxon>Anisakidae</taxon>
        <taxon>Anisakis</taxon>
        <taxon>Anisakis simplex complex</taxon>
    </lineage>
</organism>
<feature type="chain" id="PRO_5043121277" evidence="1">
    <location>
        <begin position="19"/>
        <end position="161"/>
    </location>
</feature>
<accession>A0A0M3K667</accession>
<keyword evidence="3" id="KW-1185">Reference proteome</keyword>
<proteinExistence type="predicted"/>
<reference evidence="4" key="1">
    <citation type="submission" date="2017-02" db="UniProtKB">
        <authorList>
            <consortium name="WormBaseParasite"/>
        </authorList>
    </citation>
    <scope>IDENTIFICATION</scope>
</reference>
<dbReference type="WBParaSite" id="ASIM_0001645801-mRNA-1">
    <property type="protein sequence ID" value="ASIM_0001645801-mRNA-1"/>
    <property type="gene ID" value="ASIM_0001645801"/>
</dbReference>
<reference evidence="2 3" key="2">
    <citation type="submission" date="2018-11" db="EMBL/GenBank/DDBJ databases">
        <authorList>
            <consortium name="Pathogen Informatics"/>
        </authorList>
    </citation>
    <scope>NUCLEOTIDE SEQUENCE [LARGE SCALE GENOMIC DNA]</scope>
</reference>
<dbReference type="EMBL" id="UYRR01032618">
    <property type="protein sequence ID" value="VDK56218.1"/>
    <property type="molecule type" value="Genomic_DNA"/>
</dbReference>
<evidence type="ECO:0000313" key="4">
    <source>
        <dbReference type="WBParaSite" id="ASIM_0001645801-mRNA-1"/>
    </source>
</evidence>
<evidence type="ECO:0000313" key="3">
    <source>
        <dbReference type="Proteomes" id="UP000267096"/>
    </source>
</evidence>
<dbReference type="OrthoDB" id="10584746at2759"/>
<name>A0A0M3K667_ANISI</name>
<evidence type="ECO:0000313" key="2">
    <source>
        <dbReference type="EMBL" id="VDK56218.1"/>
    </source>
</evidence>
<evidence type="ECO:0000256" key="1">
    <source>
        <dbReference type="SAM" id="SignalP"/>
    </source>
</evidence>
<feature type="signal peptide" evidence="1">
    <location>
        <begin position="1"/>
        <end position="18"/>
    </location>
</feature>
<gene>
    <name evidence="2" type="ORF">ASIM_LOCUS15865</name>
</gene>
<dbReference type="Proteomes" id="UP000267096">
    <property type="component" value="Unassembled WGS sequence"/>
</dbReference>
<dbReference type="AlphaFoldDB" id="A0A0M3K667"/>
<sequence length="161" mass="18377">MLVILFAVPWLLLHGAFAKSKQRRRSVYRMELMKKPLFNSNDVELYDVLNQFGEDAHAAEVFANRHKVRSAEINLQINAKEALPLSRSCFFSPVQCLLRTARHQKLLNSIHYDEYSPPISGKPTVSKGLAKSQKAVANDQMYNSMKELIKSVLYGVVDRKL</sequence>